<dbReference type="CDD" id="cd16936">
    <property type="entry name" value="HATPase_RsbW-like"/>
    <property type="match status" value="1"/>
</dbReference>
<gene>
    <name evidence="3" type="ORF">FFZ77_11245</name>
</gene>
<dbReference type="InterPro" id="IPR003594">
    <property type="entry name" value="HATPase_dom"/>
</dbReference>
<dbReference type="SUPFAM" id="SSF55874">
    <property type="entry name" value="ATPase domain of HSP90 chaperone/DNA topoisomerase II/histidine kinase"/>
    <property type="match status" value="1"/>
</dbReference>
<dbReference type="GO" id="GO:0005524">
    <property type="term" value="F:ATP binding"/>
    <property type="evidence" value="ECO:0007669"/>
    <property type="project" value="UniProtKB-KW"/>
</dbReference>
<dbReference type="InterPro" id="IPR050267">
    <property type="entry name" value="Anti-sigma-factor_SerPK"/>
</dbReference>
<evidence type="ECO:0000256" key="1">
    <source>
        <dbReference type="ARBA" id="ARBA00022527"/>
    </source>
</evidence>
<keyword evidence="1" id="KW-0418">Kinase</keyword>
<evidence type="ECO:0000259" key="2">
    <source>
        <dbReference type="Pfam" id="PF13581"/>
    </source>
</evidence>
<dbReference type="Gene3D" id="3.30.565.10">
    <property type="entry name" value="Histidine kinase-like ATPase, C-terminal domain"/>
    <property type="match status" value="1"/>
</dbReference>
<accession>A0ABW9NSV8</accession>
<reference evidence="3 4" key="1">
    <citation type="submission" date="2019-06" db="EMBL/GenBank/DDBJ databases">
        <title>Comparative genomics and metabolomics analyses of clavulanic acid producing Streptomyces species provides insight into specialized metabolism and evolution of beta-lactam biosynthetic gene clusters.</title>
        <authorList>
            <person name="Moore M.A."/>
            <person name="Cruz-Morales P."/>
            <person name="Barona Gomez F."/>
            <person name="Kapil T."/>
        </authorList>
    </citation>
    <scope>NUCLEOTIDE SEQUENCE [LARGE SCALE GENOMIC DNA]</scope>
    <source>
        <strain evidence="3 4">T-272</strain>
    </source>
</reference>
<keyword evidence="3" id="KW-0547">Nucleotide-binding</keyword>
<dbReference type="Proteomes" id="UP000460558">
    <property type="component" value="Unassembled WGS sequence"/>
</dbReference>
<sequence length="137" mass="14198">MNPAHSKTMPCLAESAGTARDLVHTALVGWGMNGLINEGVLLVTELVANAAVHTWCHTITVSVSPPGQELVRIEVSDQSTALPVQRTASGDDTGGRGLALVDALSFRWGADAESQGKRVWAELKAESLSPPGGEAAG</sequence>
<protein>
    <submittedName>
        <fullName evidence="3">ATP-binding protein</fullName>
    </submittedName>
</protein>
<dbReference type="PANTHER" id="PTHR35526">
    <property type="entry name" value="ANTI-SIGMA-F FACTOR RSBW-RELATED"/>
    <property type="match status" value="1"/>
</dbReference>
<evidence type="ECO:0000313" key="3">
    <source>
        <dbReference type="EMBL" id="MQS36154.1"/>
    </source>
</evidence>
<proteinExistence type="predicted"/>
<dbReference type="InterPro" id="IPR036890">
    <property type="entry name" value="HATPase_C_sf"/>
</dbReference>
<keyword evidence="1" id="KW-0723">Serine/threonine-protein kinase</keyword>
<dbReference type="RefSeq" id="WP_153482784.1">
    <property type="nucleotide sequence ID" value="NZ_VDEQ01000109.1"/>
</dbReference>
<comment type="caution">
    <text evidence="3">The sequence shown here is derived from an EMBL/GenBank/DDBJ whole genome shotgun (WGS) entry which is preliminary data.</text>
</comment>
<keyword evidence="4" id="KW-1185">Reference proteome</keyword>
<name>A0ABW9NSV8_9ACTN</name>
<keyword evidence="3" id="KW-0067">ATP-binding</keyword>
<evidence type="ECO:0000313" key="4">
    <source>
        <dbReference type="Proteomes" id="UP000460558"/>
    </source>
</evidence>
<dbReference type="Pfam" id="PF13581">
    <property type="entry name" value="HATPase_c_2"/>
    <property type="match status" value="1"/>
</dbReference>
<dbReference type="PANTHER" id="PTHR35526:SF3">
    <property type="entry name" value="ANTI-SIGMA-F FACTOR RSBW"/>
    <property type="match status" value="1"/>
</dbReference>
<dbReference type="EMBL" id="VDEQ01000109">
    <property type="protein sequence ID" value="MQS36154.1"/>
    <property type="molecule type" value="Genomic_DNA"/>
</dbReference>
<organism evidence="3 4">
    <name type="scientific">Streptomyces katsurahamanus</name>
    <dbReference type="NCBI Taxonomy" id="2577098"/>
    <lineage>
        <taxon>Bacteria</taxon>
        <taxon>Bacillati</taxon>
        <taxon>Actinomycetota</taxon>
        <taxon>Actinomycetes</taxon>
        <taxon>Kitasatosporales</taxon>
        <taxon>Streptomycetaceae</taxon>
        <taxon>Streptomyces</taxon>
    </lineage>
</organism>
<feature type="domain" description="Histidine kinase/HSP90-like ATPase" evidence="2">
    <location>
        <begin position="14"/>
        <end position="120"/>
    </location>
</feature>
<keyword evidence="1" id="KW-0808">Transferase</keyword>